<evidence type="ECO:0000313" key="5">
    <source>
        <dbReference type="EMBL" id="KAL2052748.1"/>
    </source>
</evidence>
<feature type="chain" id="PRO_5047286702" description="Fungal lipase-type domain-containing protein" evidence="3">
    <location>
        <begin position="22"/>
        <end position="282"/>
    </location>
</feature>
<protein>
    <recommendedName>
        <fullName evidence="4">Fungal lipase-type domain-containing protein</fullName>
    </recommendedName>
</protein>
<evidence type="ECO:0000256" key="3">
    <source>
        <dbReference type="SAM" id="SignalP"/>
    </source>
</evidence>
<reference evidence="5 6" key="1">
    <citation type="submission" date="2024-09" db="EMBL/GenBank/DDBJ databases">
        <title>Rethinking Asexuality: The Enigmatic Case of Functional Sexual Genes in Lepraria (Stereocaulaceae).</title>
        <authorList>
            <person name="Doellman M."/>
            <person name="Sun Y."/>
            <person name="Barcenas-Pena A."/>
            <person name="Lumbsch H.T."/>
            <person name="Grewe F."/>
        </authorList>
    </citation>
    <scope>NUCLEOTIDE SEQUENCE [LARGE SCALE GENOMIC DNA]</scope>
    <source>
        <strain evidence="5 6">Grewe 0041</strain>
    </source>
</reference>
<accession>A0ABR4BAA0</accession>
<keyword evidence="2" id="KW-0378">Hydrolase</keyword>
<comment type="caution">
    <text evidence="5">The sequence shown here is derived from an EMBL/GenBank/DDBJ whole genome shotgun (WGS) entry which is preliminary data.</text>
</comment>
<feature type="signal peptide" evidence="3">
    <location>
        <begin position="1"/>
        <end position="21"/>
    </location>
</feature>
<evidence type="ECO:0000313" key="6">
    <source>
        <dbReference type="Proteomes" id="UP001590951"/>
    </source>
</evidence>
<dbReference type="InterPro" id="IPR029058">
    <property type="entry name" value="AB_hydrolase_fold"/>
</dbReference>
<organism evidence="5 6">
    <name type="scientific">Lepraria finkii</name>
    <dbReference type="NCBI Taxonomy" id="1340010"/>
    <lineage>
        <taxon>Eukaryota</taxon>
        <taxon>Fungi</taxon>
        <taxon>Dikarya</taxon>
        <taxon>Ascomycota</taxon>
        <taxon>Pezizomycotina</taxon>
        <taxon>Lecanoromycetes</taxon>
        <taxon>OSLEUM clade</taxon>
        <taxon>Lecanoromycetidae</taxon>
        <taxon>Lecanorales</taxon>
        <taxon>Lecanorineae</taxon>
        <taxon>Stereocaulaceae</taxon>
        <taxon>Lepraria</taxon>
    </lineage>
</organism>
<proteinExistence type="predicted"/>
<dbReference type="PANTHER" id="PTHR46640">
    <property type="entry name" value="TRIACYLGLYCEROL LIPASE, PUTATIVE (AFU_ORTHOLOGUE AFUA_6G06510)-RELATED"/>
    <property type="match status" value="1"/>
</dbReference>
<feature type="domain" description="Fungal lipase-type" evidence="4">
    <location>
        <begin position="122"/>
        <end position="206"/>
    </location>
</feature>
<dbReference type="Pfam" id="PF01764">
    <property type="entry name" value="Lipase_3"/>
    <property type="match status" value="1"/>
</dbReference>
<name>A0ABR4BAA0_9LECA</name>
<dbReference type="InterPro" id="IPR051299">
    <property type="entry name" value="AB_hydrolase_lip/est"/>
</dbReference>
<evidence type="ECO:0000256" key="1">
    <source>
        <dbReference type="ARBA" id="ARBA00022729"/>
    </source>
</evidence>
<gene>
    <name evidence="5" type="ORF">ABVK25_006988</name>
</gene>
<dbReference type="InterPro" id="IPR002921">
    <property type="entry name" value="Fungal_lipase-type"/>
</dbReference>
<dbReference type="EMBL" id="JBHFEH010000025">
    <property type="protein sequence ID" value="KAL2052748.1"/>
    <property type="molecule type" value="Genomic_DNA"/>
</dbReference>
<evidence type="ECO:0000259" key="4">
    <source>
        <dbReference type="Pfam" id="PF01764"/>
    </source>
</evidence>
<dbReference type="CDD" id="cd00519">
    <property type="entry name" value="Lipase_3"/>
    <property type="match status" value="1"/>
</dbReference>
<sequence>MWSRFIVHSLLIATFTSTALSWPRGHHEKGDPPLTARVDIDPKLLDHLGLMAQYSTAAYRTTNSNSIGGPLICGTGDCKTLPKDNCPRVEAAKAYTADEFQDTFDGDDHGYIAIDETNKLVVFAFRGTASRENWHHNFQFTWTRSDLCKKCEVHDGFWDQWNPIREELIKKVQEAHDRFPDFRLIVTGHSLGGAIATLAAADIRKLDDTWYLANTALLAAQALGAIIPHDSSQNNQRYPTVSLLRTIPFLICRSWTLGTGTHSLSIGLVGMPMLPSGRISCF</sequence>
<dbReference type="PANTHER" id="PTHR46640:SF1">
    <property type="entry name" value="FUNGAL LIPASE-LIKE DOMAIN-CONTAINING PROTEIN-RELATED"/>
    <property type="match status" value="1"/>
</dbReference>
<keyword evidence="1 3" id="KW-0732">Signal</keyword>
<dbReference type="Gene3D" id="3.40.50.1820">
    <property type="entry name" value="alpha/beta hydrolase"/>
    <property type="match status" value="1"/>
</dbReference>
<evidence type="ECO:0000256" key="2">
    <source>
        <dbReference type="ARBA" id="ARBA00022801"/>
    </source>
</evidence>
<dbReference type="SUPFAM" id="SSF53474">
    <property type="entry name" value="alpha/beta-Hydrolases"/>
    <property type="match status" value="1"/>
</dbReference>
<dbReference type="Proteomes" id="UP001590951">
    <property type="component" value="Unassembled WGS sequence"/>
</dbReference>
<keyword evidence="6" id="KW-1185">Reference proteome</keyword>